<organism evidence="1 2">
    <name type="scientific">Dentiscutata heterogama</name>
    <dbReference type="NCBI Taxonomy" id="1316150"/>
    <lineage>
        <taxon>Eukaryota</taxon>
        <taxon>Fungi</taxon>
        <taxon>Fungi incertae sedis</taxon>
        <taxon>Mucoromycota</taxon>
        <taxon>Glomeromycotina</taxon>
        <taxon>Glomeromycetes</taxon>
        <taxon>Diversisporales</taxon>
        <taxon>Gigasporaceae</taxon>
        <taxon>Dentiscutata</taxon>
    </lineage>
</organism>
<comment type="caution">
    <text evidence="1">The sequence shown here is derived from an EMBL/GenBank/DDBJ whole genome shotgun (WGS) entry which is preliminary data.</text>
</comment>
<gene>
    <name evidence="1" type="ORF">DHETER_LOCUS10491</name>
</gene>
<feature type="non-terminal residue" evidence="1">
    <location>
        <position position="1"/>
    </location>
</feature>
<reference evidence="1" key="1">
    <citation type="submission" date="2021-06" db="EMBL/GenBank/DDBJ databases">
        <authorList>
            <person name="Kallberg Y."/>
            <person name="Tangrot J."/>
            <person name="Rosling A."/>
        </authorList>
    </citation>
    <scope>NUCLEOTIDE SEQUENCE</scope>
    <source>
        <strain evidence="1">IL203A</strain>
    </source>
</reference>
<proteinExistence type="predicted"/>
<protein>
    <submittedName>
        <fullName evidence="1">12381_t:CDS:1</fullName>
    </submittedName>
</protein>
<sequence>WLSFPELEQNNPSALLPPPPLHRPSSPFIKPAFSLPQKSSFTLSGAIFFFSALISACETRNLYVLD</sequence>
<dbReference type="EMBL" id="CAJVPU010020688">
    <property type="protein sequence ID" value="CAG8677859.1"/>
    <property type="molecule type" value="Genomic_DNA"/>
</dbReference>
<accession>A0ACA9NVZ0</accession>
<evidence type="ECO:0000313" key="1">
    <source>
        <dbReference type="EMBL" id="CAG8677859.1"/>
    </source>
</evidence>
<evidence type="ECO:0000313" key="2">
    <source>
        <dbReference type="Proteomes" id="UP000789702"/>
    </source>
</evidence>
<dbReference type="Proteomes" id="UP000789702">
    <property type="component" value="Unassembled WGS sequence"/>
</dbReference>
<name>A0ACA9NVZ0_9GLOM</name>
<keyword evidence="2" id="KW-1185">Reference proteome</keyword>